<reference evidence="1" key="1">
    <citation type="submission" date="2020-06" db="EMBL/GenBank/DDBJ databases">
        <title>Stable isotope informed genome-resolved metagenomics uncovers potential trophic interactions in rhizosphere soil.</title>
        <authorList>
            <person name="Starr E.P."/>
            <person name="Shi S."/>
            <person name="Blazewicz S.J."/>
            <person name="Koch B.J."/>
            <person name="Probst A.J."/>
            <person name="Hungate B.A."/>
            <person name="Pett-Ridge J."/>
            <person name="Firestone M.K."/>
            <person name="Banfield J.F."/>
        </authorList>
    </citation>
    <scope>NUCLEOTIDE SEQUENCE</scope>
    <source>
        <strain evidence="1">YM_69_17</strain>
    </source>
</reference>
<comment type="caution">
    <text evidence="1">The sequence shown here is derived from an EMBL/GenBank/DDBJ whole genome shotgun (WGS) entry which is preliminary data.</text>
</comment>
<dbReference type="EMBL" id="JAEKLZ010000060">
    <property type="protein sequence ID" value="MBW8723923.1"/>
    <property type="molecule type" value="Genomic_DNA"/>
</dbReference>
<dbReference type="PANTHER" id="PTHR31480">
    <property type="entry name" value="BIFUNCTIONAL LYCOPENE CYCLASE/PHYTOENE SYNTHASE"/>
    <property type="match status" value="1"/>
</dbReference>
<dbReference type="InterPro" id="IPR008949">
    <property type="entry name" value="Isoprenoid_synthase_dom_sf"/>
</dbReference>
<accession>A0A952KBN1</accession>
<name>A0A952KBN1_9PROT</name>
<dbReference type="GO" id="GO:0016765">
    <property type="term" value="F:transferase activity, transferring alkyl or aryl (other than methyl) groups"/>
    <property type="evidence" value="ECO:0007669"/>
    <property type="project" value="UniProtKB-ARBA"/>
</dbReference>
<evidence type="ECO:0000313" key="1">
    <source>
        <dbReference type="EMBL" id="MBW8723923.1"/>
    </source>
</evidence>
<proteinExistence type="predicted"/>
<dbReference type="Pfam" id="PF00494">
    <property type="entry name" value="SQS_PSY"/>
    <property type="match status" value="1"/>
</dbReference>
<organism evidence="1 2">
    <name type="scientific">Inquilinus limosus</name>
    <dbReference type="NCBI Taxonomy" id="171674"/>
    <lineage>
        <taxon>Bacteria</taxon>
        <taxon>Pseudomonadati</taxon>
        <taxon>Pseudomonadota</taxon>
        <taxon>Alphaproteobacteria</taxon>
        <taxon>Rhodospirillales</taxon>
        <taxon>Rhodospirillaceae</taxon>
        <taxon>Inquilinus</taxon>
    </lineage>
</organism>
<dbReference type="AlphaFoldDB" id="A0A952KBN1"/>
<dbReference type="InterPro" id="IPR002060">
    <property type="entry name" value="Squ/phyt_synthse"/>
</dbReference>
<dbReference type="Proteomes" id="UP000700706">
    <property type="component" value="Unassembled WGS sequence"/>
</dbReference>
<evidence type="ECO:0000313" key="2">
    <source>
        <dbReference type="Proteomes" id="UP000700706"/>
    </source>
</evidence>
<sequence>MPTTDPLGQNGEQVRRLDHDRYLTCLFAPAPRRAALFALYAFNIEVAKTREVVSQPLLGQIRLQWWRDAVGEIYDGRPRRHEVLDALAPAVWAHDLSRSHFDTVIDARERDLEDEPPATLADLERYAADTAGPLLRLHLEVLGVREDAAHRAATAVGTAWALVGLMRAVPFHARQKRLYLPQEVMAAEGADRGLLFEMTPHDGLRRAVAKVADAAAARLAEARALRRAVPRAAVSALLSARLADGYLRRLRRADHNVFAVLVQEPPPLRQADLVRGAILGRY</sequence>
<protein>
    <submittedName>
        <fullName evidence="1">Squalene/phytoene synthase family protein</fullName>
    </submittedName>
</protein>
<gene>
    <name evidence="1" type="ORF">JF625_02020</name>
</gene>
<dbReference type="Gene3D" id="1.10.600.10">
    <property type="entry name" value="Farnesyl Diphosphate Synthase"/>
    <property type="match status" value="1"/>
</dbReference>
<dbReference type="SUPFAM" id="SSF48576">
    <property type="entry name" value="Terpenoid synthases"/>
    <property type="match status" value="1"/>
</dbReference>